<dbReference type="EMBL" id="FTOF01000007">
    <property type="protein sequence ID" value="SIS48476.1"/>
    <property type="molecule type" value="Genomic_DNA"/>
</dbReference>
<dbReference type="GO" id="GO:0004746">
    <property type="term" value="F:riboflavin synthase activity"/>
    <property type="evidence" value="ECO:0007669"/>
    <property type="project" value="UniProtKB-UniRule"/>
</dbReference>
<feature type="domain" description="Lumazine-binding" evidence="12">
    <location>
        <begin position="1"/>
        <end position="101"/>
    </location>
</feature>
<dbReference type="PROSITE" id="PS51177">
    <property type="entry name" value="LUMAZINE_BIND"/>
    <property type="match status" value="2"/>
</dbReference>
<evidence type="ECO:0000313" key="13">
    <source>
        <dbReference type="EMBL" id="SIS48476.1"/>
    </source>
</evidence>
<evidence type="ECO:0000256" key="1">
    <source>
        <dbReference type="ARBA" id="ARBA00000968"/>
    </source>
</evidence>
<dbReference type="RefSeq" id="WP_076599424.1">
    <property type="nucleotide sequence ID" value="NZ_CP046976.1"/>
</dbReference>
<keyword evidence="14" id="KW-1185">Reference proteome</keyword>
<dbReference type="SUPFAM" id="SSF63380">
    <property type="entry name" value="Riboflavin synthase domain-like"/>
    <property type="match status" value="2"/>
</dbReference>
<feature type="repeat" description="Lumazine-binding" evidence="11">
    <location>
        <begin position="102"/>
        <end position="198"/>
    </location>
</feature>
<reference evidence="14" key="1">
    <citation type="submission" date="2017-01" db="EMBL/GenBank/DDBJ databases">
        <authorList>
            <person name="Varghese N."/>
            <person name="Submissions S."/>
        </authorList>
    </citation>
    <scope>NUCLEOTIDE SEQUENCE [LARGE SCALE GENOMIC DNA]</scope>
    <source>
        <strain evidence="14">DSM 44531</strain>
    </source>
</reference>
<dbReference type="NCBIfam" id="TIGR00187">
    <property type="entry name" value="ribE"/>
    <property type="match status" value="1"/>
</dbReference>
<evidence type="ECO:0000313" key="14">
    <source>
        <dbReference type="Proteomes" id="UP000186292"/>
    </source>
</evidence>
<gene>
    <name evidence="13" type="ORF">SAMN05444817_10782</name>
</gene>
<comment type="function">
    <text evidence="2">Catalyzes the dismutation of two molecules of 6,7-dimethyl-8-ribityllumazine, resulting in the formation of riboflavin and 5-amino-6-(D-ribitylamino)uracil.</text>
</comment>
<dbReference type="InterPro" id="IPR017938">
    <property type="entry name" value="Riboflavin_synthase-like_b-brl"/>
</dbReference>
<feature type="repeat" description="Lumazine-binding" evidence="11">
    <location>
        <begin position="1"/>
        <end position="101"/>
    </location>
</feature>
<evidence type="ECO:0000256" key="9">
    <source>
        <dbReference type="ARBA" id="ARBA00022737"/>
    </source>
</evidence>
<comment type="subunit">
    <text evidence="4">Homotrimer.</text>
</comment>
<dbReference type="InterPro" id="IPR001783">
    <property type="entry name" value="Lumazine-bd"/>
</dbReference>
<organism evidence="13 14">
    <name type="scientific">Corynebacterium appendicis CIP 107643</name>
    <dbReference type="NCBI Taxonomy" id="1161099"/>
    <lineage>
        <taxon>Bacteria</taxon>
        <taxon>Bacillati</taxon>
        <taxon>Actinomycetota</taxon>
        <taxon>Actinomycetes</taxon>
        <taxon>Mycobacteriales</taxon>
        <taxon>Corynebacteriaceae</taxon>
        <taxon>Corynebacterium</taxon>
    </lineage>
</organism>
<evidence type="ECO:0000256" key="6">
    <source>
        <dbReference type="ARBA" id="ARBA00013950"/>
    </source>
</evidence>
<comment type="catalytic activity">
    <reaction evidence="1">
        <text>2 6,7-dimethyl-8-(1-D-ribityl)lumazine + H(+) = 5-amino-6-(D-ribitylamino)uracil + riboflavin</text>
        <dbReference type="Rhea" id="RHEA:20772"/>
        <dbReference type="ChEBI" id="CHEBI:15378"/>
        <dbReference type="ChEBI" id="CHEBI:15934"/>
        <dbReference type="ChEBI" id="CHEBI:57986"/>
        <dbReference type="ChEBI" id="CHEBI:58201"/>
        <dbReference type="EC" id="2.5.1.9"/>
    </reaction>
</comment>
<dbReference type="NCBIfam" id="NF006767">
    <property type="entry name" value="PRK09289.1"/>
    <property type="match status" value="1"/>
</dbReference>
<dbReference type="OrthoDB" id="9788537at2"/>
<proteinExistence type="predicted"/>
<keyword evidence="9" id="KW-0677">Repeat</keyword>
<dbReference type="NCBIfam" id="NF009566">
    <property type="entry name" value="PRK13020.1"/>
    <property type="match status" value="1"/>
</dbReference>
<comment type="pathway">
    <text evidence="3">Cofactor biosynthesis; riboflavin biosynthesis; riboflavin from 2-hydroxy-3-oxobutyl phosphate and 5-amino-6-(D-ribitylamino)uracil: step 2/2.</text>
</comment>
<evidence type="ECO:0000259" key="12">
    <source>
        <dbReference type="PROSITE" id="PS51177"/>
    </source>
</evidence>
<evidence type="ECO:0000256" key="7">
    <source>
        <dbReference type="ARBA" id="ARBA00022619"/>
    </source>
</evidence>
<dbReference type="PANTHER" id="PTHR21098">
    <property type="entry name" value="RIBOFLAVIN SYNTHASE ALPHA CHAIN"/>
    <property type="match status" value="1"/>
</dbReference>
<dbReference type="InterPro" id="IPR023366">
    <property type="entry name" value="ATP_synth_asu-like_sf"/>
</dbReference>
<dbReference type="STRING" id="1161099.SAMN05444817_10782"/>
<dbReference type="GO" id="GO:0009231">
    <property type="term" value="P:riboflavin biosynthetic process"/>
    <property type="evidence" value="ECO:0007669"/>
    <property type="project" value="UniProtKB-KW"/>
</dbReference>
<feature type="domain" description="Lumazine-binding" evidence="12">
    <location>
        <begin position="102"/>
        <end position="198"/>
    </location>
</feature>
<evidence type="ECO:0000256" key="10">
    <source>
        <dbReference type="NCBIfam" id="TIGR00187"/>
    </source>
</evidence>
<evidence type="ECO:0000256" key="2">
    <source>
        <dbReference type="ARBA" id="ARBA00002803"/>
    </source>
</evidence>
<evidence type="ECO:0000256" key="5">
    <source>
        <dbReference type="ARBA" id="ARBA00012827"/>
    </source>
</evidence>
<accession>A0A1N7JGX1</accession>
<dbReference type="Proteomes" id="UP000186292">
    <property type="component" value="Unassembled WGS sequence"/>
</dbReference>
<sequence length="202" mass="21542">MFTGLVEEIGTVDKLEQLDDAVRITVSCPTVTADAAPGDSIAVDGVCLTVVEIVDCADGATGFTADVMQETLNRSRLGSYEQGSRVNLERALAAGARFGGHIVQGHVDGVGELVSRVPSEHWDVLRFSLPAQLARYVVEKGSIAINGTSLTVSAVGEDYLEVSLIPTTLRDTTFGDLAVGEPVNFEVDVVAKYIEKMVEVYH</sequence>
<evidence type="ECO:0000256" key="11">
    <source>
        <dbReference type="PROSITE-ProRule" id="PRU00524"/>
    </source>
</evidence>
<name>A0A1N7JGX1_9CORY</name>
<dbReference type="EC" id="2.5.1.9" evidence="5 10"/>
<keyword evidence="8" id="KW-0808">Transferase</keyword>
<dbReference type="FunFam" id="2.40.30.20:FF:000004">
    <property type="entry name" value="Riboflavin synthase, alpha subunit"/>
    <property type="match status" value="1"/>
</dbReference>
<dbReference type="AlphaFoldDB" id="A0A1N7JGX1"/>
<dbReference type="InterPro" id="IPR026017">
    <property type="entry name" value="Lumazine-bd_dom"/>
</dbReference>
<evidence type="ECO:0000256" key="8">
    <source>
        <dbReference type="ARBA" id="ARBA00022679"/>
    </source>
</evidence>
<protein>
    <recommendedName>
        <fullName evidence="6 10">Riboflavin synthase</fullName>
        <ecNumber evidence="5 10">2.5.1.9</ecNumber>
    </recommendedName>
</protein>
<dbReference type="PANTHER" id="PTHR21098:SF12">
    <property type="entry name" value="RIBOFLAVIN SYNTHASE"/>
    <property type="match status" value="1"/>
</dbReference>
<evidence type="ECO:0000256" key="4">
    <source>
        <dbReference type="ARBA" id="ARBA00011233"/>
    </source>
</evidence>
<dbReference type="CDD" id="cd00402">
    <property type="entry name" value="Riboflavin_synthase_like"/>
    <property type="match status" value="1"/>
</dbReference>
<dbReference type="PIRSF" id="PIRSF000498">
    <property type="entry name" value="Riboflavin_syn_A"/>
    <property type="match status" value="1"/>
</dbReference>
<dbReference type="FunFam" id="2.40.30.20:FF:000003">
    <property type="entry name" value="Riboflavin synthase, alpha subunit"/>
    <property type="match status" value="1"/>
</dbReference>
<keyword evidence="7" id="KW-0686">Riboflavin biosynthesis</keyword>
<dbReference type="Gene3D" id="2.40.30.20">
    <property type="match status" value="2"/>
</dbReference>
<dbReference type="Pfam" id="PF00677">
    <property type="entry name" value="Lum_binding"/>
    <property type="match status" value="2"/>
</dbReference>
<evidence type="ECO:0000256" key="3">
    <source>
        <dbReference type="ARBA" id="ARBA00004887"/>
    </source>
</evidence>